<evidence type="ECO:0000313" key="4">
    <source>
        <dbReference type="Proteomes" id="UP000813385"/>
    </source>
</evidence>
<proteinExistence type="predicted"/>
<feature type="domain" description="Clr5" evidence="2">
    <location>
        <begin position="222"/>
        <end position="274"/>
    </location>
</feature>
<dbReference type="Proteomes" id="UP000813385">
    <property type="component" value="Unassembled WGS sequence"/>
</dbReference>
<dbReference type="AlphaFoldDB" id="A0A8K0TFU9"/>
<dbReference type="Pfam" id="PF14420">
    <property type="entry name" value="Clr5"/>
    <property type="match status" value="1"/>
</dbReference>
<gene>
    <name evidence="3" type="ORF">B0T11DRAFT_298195</name>
</gene>
<protein>
    <recommendedName>
        <fullName evidence="2">Clr5 domain-containing protein</fullName>
    </recommendedName>
</protein>
<dbReference type="PANTHER" id="PTHR38788:SF3">
    <property type="entry name" value="CLR5 DOMAIN-CONTAINING PROTEIN"/>
    <property type="match status" value="1"/>
</dbReference>
<reference evidence="3" key="1">
    <citation type="journal article" date="2021" name="Nat. Commun.">
        <title>Genetic determinants of endophytism in the Arabidopsis root mycobiome.</title>
        <authorList>
            <person name="Mesny F."/>
            <person name="Miyauchi S."/>
            <person name="Thiergart T."/>
            <person name="Pickel B."/>
            <person name="Atanasova L."/>
            <person name="Karlsson M."/>
            <person name="Huettel B."/>
            <person name="Barry K.W."/>
            <person name="Haridas S."/>
            <person name="Chen C."/>
            <person name="Bauer D."/>
            <person name="Andreopoulos W."/>
            <person name="Pangilinan J."/>
            <person name="LaButti K."/>
            <person name="Riley R."/>
            <person name="Lipzen A."/>
            <person name="Clum A."/>
            <person name="Drula E."/>
            <person name="Henrissat B."/>
            <person name="Kohler A."/>
            <person name="Grigoriev I.V."/>
            <person name="Martin F.M."/>
            <person name="Hacquard S."/>
        </authorList>
    </citation>
    <scope>NUCLEOTIDE SEQUENCE</scope>
    <source>
        <strain evidence="3">MPI-CAGE-AT-0016</strain>
    </source>
</reference>
<feature type="region of interest" description="Disordered" evidence="1">
    <location>
        <begin position="191"/>
        <end position="223"/>
    </location>
</feature>
<dbReference type="OrthoDB" id="5986190at2759"/>
<accession>A0A8K0TFU9</accession>
<dbReference type="EMBL" id="JAGPXD010000003">
    <property type="protein sequence ID" value="KAH7362840.1"/>
    <property type="molecule type" value="Genomic_DNA"/>
</dbReference>
<evidence type="ECO:0000256" key="1">
    <source>
        <dbReference type="SAM" id="MobiDB-lite"/>
    </source>
</evidence>
<evidence type="ECO:0000313" key="3">
    <source>
        <dbReference type="EMBL" id="KAH7362840.1"/>
    </source>
</evidence>
<dbReference type="SUPFAM" id="SSF48452">
    <property type="entry name" value="TPR-like"/>
    <property type="match status" value="1"/>
</dbReference>
<dbReference type="InterPro" id="IPR011990">
    <property type="entry name" value="TPR-like_helical_dom_sf"/>
</dbReference>
<evidence type="ECO:0000259" key="2">
    <source>
        <dbReference type="Pfam" id="PF14420"/>
    </source>
</evidence>
<sequence length="832" mass="92445">MPMDAAAPVEVDCVDGGDCRRLKPLDRRITEGEEGEDGLFGRGAMPASFHEAKDADTEASGCQGKVPDARVRVLQCGLCRRDARRWVRRYVNPQLEARTLWVEAKRGEGGFTAAEARGPEEHNLRNCNAKAAPTHSSAKVRWARRRESMSGSVGRQAIKFPWVVGSGPGVQLLAASLVRCCNLMVDSTRTVPAKRKAGSSDSDDDDSGSHGTQSKARKRVPTEEWESMRPIITRLYQEEKRSLKDMMLIMERDYHFVATVKMYKSRIWKWGLDKKLKGDEVLAILLLKRDRDALNKPSEFRIRGQLVDFDNIKRYVKRNPSLLAKMRAGHVPNVQTTREVTCRTPVGSPEPTSLVLPSEAQSVDEVLRLFRDYVDGSFSSGSWHCEYDFDCVNSQAAGEDRSNELFERVLASFALVNRCMMKGDKININSILGPCFESLKEIVAAESPEFVARTVCLLWYLDRHHKHDLLRLVLDYLAGLIPIVLGQHHILAVIWRRLSMSRFSDYHDLSIRLYSFLLPELEERAGAANYLTHLLYSDYIDCVLSRQGPEECEATLGRYLDRAEASGKQHPWLDELALSYAGLLAACKENQGRPDEAVEVLTNHLNAYDVTNEQEAALHVELGGKYYRMGNVSAAVGSFQTAARIALSSGADERLSMTALTNLESMLELTGELARAERIHHYRRDRLAGFARRSACITRENCPGDVAGFVAGMTAVAEEEAYPEWLWHGELNGGNSGVHGASWIEAPAVGYSDGKGGMAMGYEGLVPVPVPVPWPGYSPHEVAPEMLLGEGLSLPGEMVGLPAHDMQPMMGGQHGLEIPRSSALDNSTFVFR</sequence>
<dbReference type="Gene3D" id="1.25.40.10">
    <property type="entry name" value="Tetratricopeptide repeat domain"/>
    <property type="match status" value="1"/>
</dbReference>
<name>A0A8K0TFU9_9PEZI</name>
<dbReference type="InterPro" id="IPR025676">
    <property type="entry name" value="Clr5_dom"/>
</dbReference>
<dbReference type="PANTHER" id="PTHR38788">
    <property type="entry name" value="CLR5 DOMAIN-CONTAINING PROTEIN"/>
    <property type="match status" value="1"/>
</dbReference>
<keyword evidence="4" id="KW-1185">Reference proteome</keyword>
<organism evidence="3 4">
    <name type="scientific">Plectosphaerella cucumerina</name>
    <dbReference type="NCBI Taxonomy" id="40658"/>
    <lineage>
        <taxon>Eukaryota</taxon>
        <taxon>Fungi</taxon>
        <taxon>Dikarya</taxon>
        <taxon>Ascomycota</taxon>
        <taxon>Pezizomycotina</taxon>
        <taxon>Sordariomycetes</taxon>
        <taxon>Hypocreomycetidae</taxon>
        <taxon>Glomerellales</taxon>
        <taxon>Plectosphaerellaceae</taxon>
        <taxon>Plectosphaerella</taxon>
    </lineage>
</organism>
<comment type="caution">
    <text evidence="3">The sequence shown here is derived from an EMBL/GenBank/DDBJ whole genome shotgun (WGS) entry which is preliminary data.</text>
</comment>